<dbReference type="Proteomes" id="UP000199514">
    <property type="component" value="Unassembled WGS sequence"/>
</dbReference>
<sequence>MTANARQLTEDIWGYGKSLIVVLMAVANFFLVRTLNEITANLESLNQRTNTLLQNDAVREQVILNYSEKLNNVILKQDALSTRVYEIEKQIIINNK</sequence>
<evidence type="ECO:0000313" key="2">
    <source>
        <dbReference type="EMBL" id="SFB80128.1"/>
    </source>
</evidence>
<proteinExistence type="predicted"/>
<reference evidence="2 3" key="1">
    <citation type="submission" date="2016-10" db="EMBL/GenBank/DDBJ databases">
        <authorList>
            <person name="de Groot N.N."/>
        </authorList>
    </citation>
    <scope>NUCLEOTIDE SEQUENCE [LARGE SCALE GENOMIC DNA]</scope>
    <source>
        <strain evidence="2 3">DSM 6793</strain>
    </source>
</reference>
<name>A0A1I1E4I8_9BACT</name>
<dbReference type="STRING" id="927664.SAMN05421780_101541"/>
<keyword evidence="1" id="KW-0812">Transmembrane</keyword>
<evidence type="ECO:0000256" key="1">
    <source>
        <dbReference type="SAM" id="Phobius"/>
    </source>
</evidence>
<gene>
    <name evidence="2" type="ORF">SAMN05421780_101541</name>
</gene>
<dbReference type="EMBL" id="FOLE01000001">
    <property type="protein sequence ID" value="SFB80128.1"/>
    <property type="molecule type" value="Genomic_DNA"/>
</dbReference>
<accession>A0A1I1E4I8</accession>
<organism evidence="2 3">
    <name type="scientific">Flexibacter flexilis DSM 6793</name>
    <dbReference type="NCBI Taxonomy" id="927664"/>
    <lineage>
        <taxon>Bacteria</taxon>
        <taxon>Pseudomonadati</taxon>
        <taxon>Bacteroidota</taxon>
        <taxon>Cytophagia</taxon>
        <taxon>Cytophagales</taxon>
        <taxon>Flexibacteraceae</taxon>
        <taxon>Flexibacter</taxon>
    </lineage>
</organism>
<keyword evidence="1" id="KW-1133">Transmembrane helix</keyword>
<dbReference type="RefSeq" id="WP_091506847.1">
    <property type="nucleotide sequence ID" value="NZ_FOLE01000001.1"/>
</dbReference>
<keyword evidence="3" id="KW-1185">Reference proteome</keyword>
<dbReference type="AlphaFoldDB" id="A0A1I1E4I8"/>
<keyword evidence="1" id="KW-0472">Membrane</keyword>
<feature type="transmembrane region" description="Helical" evidence="1">
    <location>
        <begin position="12"/>
        <end position="32"/>
    </location>
</feature>
<evidence type="ECO:0000313" key="3">
    <source>
        <dbReference type="Proteomes" id="UP000199514"/>
    </source>
</evidence>
<protein>
    <submittedName>
        <fullName evidence="2">Uncharacterized protein</fullName>
    </submittedName>
</protein>